<dbReference type="InterPro" id="IPR001841">
    <property type="entry name" value="Znf_RING"/>
</dbReference>
<evidence type="ECO:0000259" key="5">
    <source>
        <dbReference type="PROSITE" id="PS50089"/>
    </source>
</evidence>
<dbReference type="SMART" id="SM00184">
    <property type="entry name" value="RING"/>
    <property type="match status" value="1"/>
</dbReference>
<evidence type="ECO:0000313" key="8">
    <source>
        <dbReference type="RefSeq" id="XP_030641275.1"/>
    </source>
</evidence>
<dbReference type="PROSITE" id="PS50089">
    <property type="entry name" value="ZF_RING_2"/>
    <property type="match status" value="1"/>
</dbReference>
<dbReference type="AlphaFoldDB" id="A0A6J2W764"/>
<evidence type="ECO:0000259" key="6">
    <source>
        <dbReference type="PROSITE" id="PS50119"/>
    </source>
</evidence>
<dbReference type="GeneID" id="115821606"/>
<evidence type="ECO:0000256" key="4">
    <source>
        <dbReference type="PROSITE-ProRule" id="PRU00024"/>
    </source>
</evidence>
<keyword evidence="1" id="KW-0479">Metal-binding</keyword>
<dbReference type="Pfam" id="PF13445">
    <property type="entry name" value="zf-RING_UBOX"/>
    <property type="match status" value="1"/>
</dbReference>
<evidence type="ECO:0000256" key="2">
    <source>
        <dbReference type="ARBA" id="ARBA00022771"/>
    </source>
</evidence>
<evidence type="ECO:0000313" key="7">
    <source>
        <dbReference type="Proteomes" id="UP000504632"/>
    </source>
</evidence>
<dbReference type="Pfam" id="PF00643">
    <property type="entry name" value="zf-B_box"/>
    <property type="match status" value="1"/>
</dbReference>
<dbReference type="PANTHER" id="PTHR24103">
    <property type="entry name" value="E3 UBIQUITIN-PROTEIN LIGASE TRIM"/>
    <property type="match status" value="1"/>
</dbReference>
<dbReference type="SMART" id="SM00336">
    <property type="entry name" value="BBOX"/>
    <property type="match status" value="1"/>
</dbReference>
<dbReference type="SUPFAM" id="SSF57845">
    <property type="entry name" value="B-box zinc-binding domain"/>
    <property type="match status" value="1"/>
</dbReference>
<keyword evidence="3" id="KW-0862">Zinc</keyword>
<dbReference type="InterPro" id="IPR013083">
    <property type="entry name" value="Znf_RING/FYVE/PHD"/>
</dbReference>
<protein>
    <submittedName>
        <fullName evidence="8">E3 ubiquitin-protein ligase TRIM17-like</fullName>
    </submittedName>
</protein>
<reference evidence="8" key="1">
    <citation type="submission" date="2025-08" db="UniProtKB">
        <authorList>
            <consortium name="RefSeq"/>
        </authorList>
    </citation>
    <scope>IDENTIFICATION</scope>
</reference>
<feature type="domain" description="B box-type" evidence="6">
    <location>
        <begin position="82"/>
        <end position="123"/>
    </location>
</feature>
<sequence length="248" mass="29327">MAAKRIFADEDFTCPVCCDIFTDPVLLQCSHSVCKACVEQYWITKPFRQCPICRKRSKRNPPINLALRNLCEAFLEDRNQRASEVLCALHDEKLKLFCLDDKEPVCLVCRDSSKHKDHRFRPVDEAVRDVKEEIRRTLIPLNEKKRVLEKAKQTFIQKEQYVQSQGKTTEKLIKEEFLKLHQFLFKEQESRMTAVREERRIKCEIIQKKVETMDREISSVIQIIREVEKRLGVNNISVLQNFKDTLKQ</sequence>
<dbReference type="GO" id="GO:0008270">
    <property type="term" value="F:zinc ion binding"/>
    <property type="evidence" value="ECO:0007669"/>
    <property type="project" value="UniProtKB-KW"/>
</dbReference>
<gene>
    <name evidence="8" type="primary">LOC115821606</name>
</gene>
<dbReference type="OrthoDB" id="654191at2759"/>
<name>A0A6J2W764_CHACN</name>
<feature type="domain" description="RING-type" evidence="5">
    <location>
        <begin position="14"/>
        <end position="54"/>
    </location>
</feature>
<keyword evidence="7" id="KW-1185">Reference proteome</keyword>
<dbReference type="InterPro" id="IPR027370">
    <property type="entry name" value="Znf-RING_euk"/>
</dbReference>
<dbReference type="InterPro" id="IPR050143">
    <property type="entry name" value="TRIM/RBCC"/>
</dbReference>
<dbReference type="Gene3D" id="3.30.40.10">
    <property type="entry name" value="Zinc/RING finger domain, C3HC4 (zinc finger)"/>
    <property type="match status" value="1"/>
</dbReference>
<dbReference type="PROSITE" id="PS50119">
    <property type="entry name" value="ZF_BBOX"/>
    <property type="match status" value="1"/>
</dbReference>
<dbReference type="InterPro" id="IPR017907">
    <property type="entry name" value="Znf_RING_CS"/>
</dbReference>
<organism evidence="7 8">
    <name type="scientific">Chanos chanos</name>
    <name type="common">Milkfish</name>
    <name type="synonym">Mugil chanos</name>
    <dbReference type="NCBI Taxonomy" id="29144"/>
    <lineage>
        <taxon>Eukaryota</taxon>
        <taxon>Metazoa</taxon>
        <taxon>Chordata</taxon>
        <taxon>Craniata</taxon>
        <taxon>Vertebrata</taxon>
        <taxon>Euteleostomi</taxon>
        <taxon>Actinopterygii</taxon>
        <taxon>Neopterygii</taxon>
        <taxon>Teleostei</taxon>
        <taxon>Ostariophysi</taxon>
        <taxon>Gonorynchiformes</taxon>
        <taxon>Chanidae</taxon>
        <taxon>Chanos</taxon>
    </lineage>
</organism>
<evidence type="ECO:0000256" key="1">
    <source>
        <dbReference type="ARBA" id="ARBA00022723"/>
    </source>
</evidence>
<dbReference type="InterPro" id="IPR000315">
    <property type="entry name" value="Znf_B-box"/>
</dbReference>
<proteinExistence type="predicted"/>
<dbReference type="RefSeq" id="XP_030641275.1">
    <property type="nucleotide sequence ID" value="XM_030785415.1"/>
</dbReference>
<keyword evidence="2 4" id="KW-0863">Zinc-finger</keyword>
<dbReference type="SUPFAM" id="SSF57850">
    <property type="entry name" value="RING/U-box"/>
    <property type="match status" value="1"/>
</dbReference>
<dbReference type="PROSITE" id="PS00518">
    <property type="entry name" value="ZF_RING_1"/>
    <property type="match status" value="1"/>
</dbReference>
<evidence type="ECO:0000256" key="3">
    <source>
        <dbReference type="ARBA" id="ARBA00022833"/>
    </source>
</evidence>
<accession>A0A6J2W764</accession>
<dbReference type="InParanoid" id="A0A6J2W764"/>
<dbReference type="Proteomes" id="UP000504632">
    <property type="component" value="Chromosome 9"/>
</dbReference>
<dbReference type="Gene3D" id="3.30.160.60">
    <property type="entry name" value="Classic Zinc Finger"/>
    <property type="match status" value="1"/>
</dbReference>